<organism evidence="1 2">
    <name type="scientific">Zarea fungicola</name>
    <dbReference type="NCBI Taxonomy" id="93591"/>
    <lineage>
        <taxon>Eukaryota</taxon>
        <taxon>Fungi</taxon>
        <taxon>Dikarya</taxon>
        <taxon>Ascomycota</taxon>
        <taxon>Pezizomycotina</taxon>
        <taxon>Sordariomycetes</taxon>
        <taxon>Hypocreomycetidae</taxon>
        <taxon>Hypocreales</taxon>
        <taxon>Cordycipitaceae</taxon>
        <taxon>Zarea</taxon>
    </lineage>
</organism>
<keyword evidence="2" id="KW-1185">Reference proteome</keyword>
<gene>
    <name evidence="1" type="ORF">NQ176_g6940</name>
</gene>
<evidence type="ECO:0000313" key="1">
    <source>
        <dbReference type="EMBL" id="KAJ2972827.1"/>
    </source>
</evidence>
<protein>
    <submittedName>
        <fullName evidence="1">Uncharacterized protein</fullName>
    </submittedName>
</protein>
<comment type="caution">
    <text evidence="1">The sequence shown here is derived from an EMBL/GenBank/DDBJ whole genome shotgun (WGS) entry which is preliminary data.</text>
</comment>
<proteinExistence type="predicted"/>
<evidence type="ECO:0000313" key="2">
    <source>
        <dbReference type="Proteomes" id="UP001143910"/>
    </source>
</evidence>
<dbReference type="EMBL" id="JANJQO010001075">
    <property type="protein sequence ID" value="KAJ2972827.1"/>
    <property type="molecule type" value="Genomic_DNA"/>
</dbReference>
<reference evidence="1" key="1">
    <citation type="submission" date="2022-08" db="EMBL/GenBank/DDBJ databases">
        <title>Genome Sequence of Lecanicillium fungicola.</title>
        <authorList>
            <person name="Buettner E."/>
        </authorList>
    </citation>
    <scope>NUCLEOTIDE SEQUENCE</scope>
    <source>
        <strain evidence="1">Babe33</strain>
    </source>
</reference>
<dbReference type="Proteomes" id="UP001143910">
    <property type="component" value="Unassembled WGS sequence"/>
</dbReference>
<name>A0ACC1N1P9_9HYPO</name>
<sequence length="250" mass="28493">MAKPILEGDNWMITQQTASYLIKKMTTAVQTQGTPPTDETDAQLKSFLNERDGNKRFDIFNNDSDIRACFRWRAAALPKTHEAYNARVVERRRFNDILIQLHKLSHAHSQSIMVSSFFTSLSSSRDLPSATKDIIFDLYRLFAFTAILADGYDFLRCGAASVQDLDELPTRIQDLLSRIRPHAVKLVDAWMIPDYLLDSALGRSDGHVYEDLFNRAHRLNPLNDVVFNIDYNDDEIVKGSGKRTPLSPKL</sequence>
<accession>A0ACC1N1P9</accession>